<dbReference type="RefSeq" id="WP_091335530.1">
    <property type="nucleotide sequence ID" value="NZ_FNOW01000075.1"/>
</dbReference>
<dbReference type="Pfam" id="PF00578">
    <property type="entry name" value="AhpC-TSA"/>
    <property type="match status" value="1"/>
</dbReference>
<dbReference type="InterPro" id="IPR000866">
    <property type="entry name" value="AhpC/TSA"/>
</dbReference>
<dbReference type="InterPro" id="IPR013766">
    <property type="entry name" value="Thioredoxin_domain"/>
</dbReference>
<dbReference type="PANTHER" id="PTHR42852:SF13">
    <property type="entry name" value="PROTEIN DIPZ"/>
    <property type="match status" value="1"/>
</dbReference>
<name>A0A1H3K5F2_ALLWA</name>
<dbReference type="AlphaFoldDB" id="A0A1H3K5F2"/>
<organism evidence="3 4">
    <name type="scientific">Allochromatium warmingii</name>
    <name type="common">Chromatium warmingii</name>
    <dbReference type="NCBI Taxonomy" id="61595"/>
    <lineage>
        <taxon>Bacteria</taxon>
        <taxon>Pseudomonadati</taxon>
        <taxon>Pseudomonadota</taxon>
        <taxon>Gammaproteobacteria</taxon>
        <taxon>Chromatiales</taxon>
        <taxon>Chromatiaceae</taxon>
        <taxon>Allochromatium</taxon>
    </lineage>
</organism>
<reference evidence="4" key="1">
    <citation type="submission" date="2016-10" db="EMBL/GenBank/DDBJ databases">
        <authorList>
            <person name="Varghese N."/>
            <person name="Submissions S."/>
        </authorList>
    </citation>
    <scope>NUCLEOTIDE SEQUENCE [LARGE SCALE GENOMIC DNA]</scope>
    <source>
        <strain evidence="4">DSM 173</strain>
    </source>
</reference>
<dbReference type="SUPFAM" id="SSF52833">
    <property type="entry name" value="Thioredoxin-like"/>
    <property type="match status" value="1"/>
</dbReference>
<dbReference type="GO" id="GO:0016209">
    <property type="term" value="F:antioxidant activity"/>
    <property type="evidence" value="ECO:0007669"/>
    <property type="project" value="InterPro"/>
</dbReference>
<dbReference type="InterPro" id="IPR017937">
    <property type="entry name" value="Thioredoxin_CS"/>
</dbReference>
<evidence type="ECO:0000259" key="2">
    <source>
        <dbReference type="PROSITE" id="PS51352"/>
    </source>
</evidence>
<dbReference type="Gene3D" id="3.40.30.10">
    <property type="entry name" value="Glutaredoxin"/>
    <property type="match status" value="1"/>
</dbReference>
<feature type="domain" description="Thioredoxin" evidence="2">
    <location>
        <begin position="46"/>
        <end position="187"/>
    </location>
</feature>
<gene>
    <name evidence="3" type="ORF">SAMN05421644_1754</name>
</gene>
<accession>A0A1H3K5F2</accession>
<dbReference type="EMBL" id="FNOW01000075">
    <property type="protein sequence ID" value="SDY46828.1"/>
    <property type="molecule type" value="Genomic_DNA"/>
</dbReference>
<dbReference type="PANTHER" id="PTHR42852">
    <property type="entry name" value="THIOL:DISULFIDE INTERCHANGE PROTEIN DSBE"/>
    <property type="match status" value="1"/>
</dbReference>
<keyword evidence="4" id="KW-1185">Reference proteome</keyword>
<dbReference type="STRING" id="61595.SAMN05421644_1754"/>
<proteinExistence type="predicted"/>
<dbReference type="PROSITE" id="PS00194">
    <property type="entry name" value="THIOREDOXIN_1"/>
    <property type="match status" value="1"/>
</dbReference>
<keyword evidence="1" id="KW-0676">Redox-active center</keyword>
<dbReference type="InterPro" id="IPR036249">
    <property type="entry name" value="Thioredoxin-like_sf"/>
</dbReference>
<protein>
    <submittedName>
        <fullName evidence="3">Peroxiredoxin</fullName>
    </submittedName>
</protein>
<dbReference type="InterPro" id="IPR050553">
    <property type="entry name" value="Thioredoxin_ResA/DsbE_sf"/>
</dbReference>
<evidence type="ECO:0000256" key="1">
    <source>
        <dbReference type="ARBA" id="ARBA00023284"/>
    </source>
</evidence>
<dbReference type="OrthoDB" id="9788279at2"/>
<dbReference type="PROSITE" id="PS51352">
    <property type="entry name" value="THIOREDOXIN_2"/>
    <property type="match status" value="1"/>
</dbReference>
<dbReference type="CDD" id="cd02966">
    <property type="entry name" value="TlpA_like_family"/>
    <property type="match status" value="1"/>
</dbReference>
<dbReference type="Proteomes" id="UP000198672">
    <property type="component" value="Unassembled WGS sequence"/>
</dbReference>
<evidence type="ECO:0000313" key="3">
    <source>
        <dbReference type="EMBL" id="SDY46828.1"/>
    </source>
</evidence>
<sequence>MKPLKVILVTVLAGGISIGTAILGQQWLSAERDAPPVNAERLLPHTDVLPTLPDFRLTDLDGREVASSAWAGKVLVLNFWATWCPPCLQEIPHFVAMQEQLRESGVQFVGIAVDEVEDVRAFVAEQPVNYPLLLATPDVLKLAVQLGNRLEVLPFTVIFDQHGRRIHGQIGELTAAELSAHLEPLLVRTGPHISQVSAHP</sequence>
<evidence type="ECO:0000313" key="4">
    <source>
        <dbReference type="Proteomes" id="UP000198672"/>
    </source>
</evidence>
<dbReference type="GO" id="GO:0015036">
    <property type="term" value="F:disulfide oxidoreductase activity"/>
    <property type="evidence" value="ECO:0007669"/>
    <property type="project" value="UniProtKB-ARBA"/>
</dbReference>